<dbReference type="PANTHER" id="PTHR24346:SF30">
    <property type="entry name" value="MATERNAL EMBRYONIC LEUCINE ZIPPER KINASE"/>
    <property type="match status" value="1"/>
</dbReference>
<dbReference type="InParanoid" id="C5KG64"/>
<dbReference type="GO" id="GO:0035556">
    <property type="term" value="P:intracellular signal transduction"/>
    <property type="evidence" value="ECO:0007669"/>
    <property type="project" value="TreeGrafter"/>
</dbReference>
<dbReference type="Gene3D" id="1.10.510.10">
    <property type="entry name" value="Transferase(Phosphotransferase) domain 1"/>
    <property type="match status" value="1"/>
</dbReference>
<dbReference type="Proteomes" id="UP000007800">
    <property type="component" value="Unassembled WGS sequence"/>
</dbReference>
<dbReference type="SUPFAM" id="SSF56112">
    <property type="entry name" value="Protein kinase-like (PK-like)"/>
    <property type="match status" value="1"/>
</dbReference>
<accession>C5KG64</accession>
<evidence type="ECO:0000313" key="4">
    <source>
        <dbReference type="Proteomes" id="UP000007800"/>
    </source>
</evidence>
<proteinExistence type="predicted"/>
<evidence type="ECO:0000313" key="3">
    <source>
        <dbReference type="EMBL" id="EER16420.1"/>
    </source>
</evidence>
<gene>
    <name evidence="3" type="ORF">Pmar_PMAR021016</name>
</gene>
<dbReference type="EMBL" id="GG672918">
    <property type="protein sequence ID" value="EER16420.1"/>
    <property type="molecule type" value="Genomic_DNA"/>
</dbReference>
<dbReference type="OrthoDB" id="10252354at2759"/>
<keyword evidence="2" id="KW-0067">ATP-binding</keyword>
<evidence type="ECO:0008006" key="5">
    <source>
        <dbReference type="Google" id="ProtNLM"/>
    </source>
</evidence>
<dbReference type="InterPro" id="IPR011009">
    <property type="entry name" value="Kinase-like_dom_sf"/>
</dbReference>
<dbReference type="GeneID" id="9063495"/>
<keyword evidence="1" id="KW-0547">Nucleotide-binding</keyword>
<sequence length="117" mass="13226">MVDVVDHPEYICFVMELASGGELRRFVERHGPLDENRESVGNDPFKIDVWSLGVILYALTHGKLPFERPAKEVCKRLERLSATGVLDVSFSFFSRWALIQGRCKSTTAKPHPEDAHA</sequence>
<keyword evidence="4" id="KW-1185">Reference proteome</keyword>
<dbReference type="RefSeq" id="XP_002784624.1">
    <property type="nucleotide sequence ID" value="XM_002784578.1"/>
</dbReference>
<protein>
    <recommendedName>
        <fullName evidence="5">Protein kinase domain-containing protein</fullName>
    </recommendedName>
</protein>
<dbReference type="PANTHER" id="PTHR24346">
    <property type="entry name" value="MAP/MICROTUBULE AFFINITY-REGULATING KINASE"/>
    <property type="match status" value="1"/>
</dbReference>
<name>C5KG64_PERM5</name>
<dbReference type="GO" id="GO:0004674">
    <property type="term" value="F:protein serine/threonine kinase activity"/>
    <property type="evidence" value="ECO:0007669"/>
    <property type="project" value="TreeGrafter"/>
</dbReference>
<dbReference type="GO" id="GO:0005737">
    <property type="term" value="C:cytoplasm"/>
    <property type="evidence" value="ECO:0007669"/>
    <property type="project" value="TreeGrafter"/>
</dbReference>
<evidence type="ECO:0000256" key="2">
    <source>
        <dbReference type="ARBA" id="ARBA00022840"/>
    </source>
</evidence>
<evidence type="ECO:0000256" key="1">
    <source>
        <dbReference type="ARBA" id="ARBA00022741"/>
    </source>
</evidence>
<dbReference type="AlphaFoldDB" id="C5KG64"/>
<organism evidence="4">
    <name type="scientific">Perkinsus marinus (strain ATCC 50983 / TXsc)</name>
    <dbReference type="NCBI Taxonomy" id="423536"/>
    <lineage>
        <taxon>Eukaryota</taxon>
        <taxon>Sar</taxon>
        <taxon>Alveolata</taxon>
        <taxon>Perkinsozoa</taxon>
        <taxon>Perkinsea</taxon>
        <taxon>Perkinsida</taxon>
        <taxon>Perkinsidae</taxon>
        <taxon>Perkinsus</taxon>
    </lineage>
</organism>
<reference evidence="3 4" key="1">
    <citation type="submission" date="2008-07" db="EMBL/GenBank/DDBJ databases">
        <authorList>
            <person name="El-Sayed N."/>
            <person name="Caler E."/>
            <person name="Inman J."/>
            <person name="Amedeo P."/>
            <person name="Hass B."/>
            <person name="Wortman J."/>
        </authorList>
    </citation>
    <scope>NUCLEOTIDE SEQUENCE [LARGE SCALE GENOMIC DNA]</scope>
    <source>
        <strain evidence="4">ATCC 50983 / TXsc</strain>
    </source>
</reference>
<dbReference type="GO" id="GO:0005524">
    <property type="term" value="F:ATP binding"/>
    <property type="evidence" value="ECO:0007669"/>
    <property type="project" value="UniProtKB-KW"/>
</dbReference>